<gene>
    <name evidence="2" type="ORF">OL497_21635</name>
</gene>
<dbReference type="Pfam" id="PF12697">
    <property type="entry name" value="Abhydrolase_6"/>
    <property type="match status" value="1"/>
</dbReference>
<dbReference type="Proteomes" id="UP001207742">
    <property type="component" value="Unassembled WGS sequence"/>
</dbReference>
<reference evidence="2 3" key="1">
    <citation type="submission" date="2022-10" db="EMBL/GenBank/DDBJ databases">
        <title>Chitinophaga nivalis PC15 sp. nov., isolated from Pyeongchang county, South Korea.</title>
        <authorList>
            <person name="Trinh H.N."/>
        </authorList>
    </citation>
    <scope>NUCLEOTIDE SEQUENCE [LARGE SCALE GENOMIC DNA]</scope>
    <source>
        <strain evidence="2 3">PC14</strain>
    </source>
</reference>
<dbReference type="EMBL" id="JAPDNS010000002">
    <property type="protein sequence ID" value="MCW3486519.1"/>
    <property type="molecule type" value="Genomic_DNA"/>
</dbReference>
<evidence type="ECO:0000313" key="2">
    <source>
        <dbReference type="EMBL" id="MCW3486519.1"/>
    </source>
</evidence>
<keyword evidence="3" id="KW-1185">Reference proteome</keyword>
<dbReference type="PANTHER" id="PTHR43194">
    <property type="entry name" value="HYDROLASE ALPHA/BETA FOLD FAMILY"/>
    <property type="match status" value="1"/>
</dbReference>
<proteinExistence type="predicted"/>
<dbReference type="InterPro" id="IPR000073">
    <property type="entry name" value="AB_hydrolase_1"/>
</dbReference>
<sequence>MSKPFPNVTARLFFRLYCTPPAVKLRANHVEVGKSAAERFLEVSRYPFDEDTMPVATYRWGRSDKKILLHHGWGGSPFHFGQLINALVADGYEVISYDAPAHGQSGGRQSNLVQWMHVLEQVIQQVGPLYAVIGHSLGGLSTALTLARKDLAIPRLVLLSTALSAPVFFNEAFRLFRIHPVVMPHLEALIHRRLKEGIADMDLQRYIGGIKAGRIWLAYDTTDTLVDAGDIDQYLQQYPAIQSLRVKGDGHFRIMRHNAVLEGVLQFLQQEETAPSPAKSASIDIK</sequence>
<organism evidence="2 3">
    <name type="scientific">Chitinophaga nivalis</name>
    <dbReference type="NCBI Taxonomy" id="2991709"/>
    <lineage>
        <taxon>Bacteria</taxon>
        <taxon>Pseudomonadati</taxon>
        <taxon>Bacteroidota</taxon>
        <taxon>Chitinophagia</taxon>
        <taxon>Chitinophagales</taxon>
        <taxon>Chitinophagaceae</taxon>
        <taxon>Chitinophaga</taxon>
    </lineage>
</organism>
<dbReference type="Gene3D" id="3.40.50.1820">
    <property type="entry name" value="alpha/beta hydrolase"/>
    <property type="match status" value="1"/>
</dbReference>
<comment type="caution">
    <text evidence="2">The sequence shown here is derived from an EMBL/GenBank/DDBJ whole genome shotgun (WGS) entry which is preliminary data.</text>
</comment>
<protein>
    <submittedName>
        <fullName evidence="2">Alpha/beta fold hydrolase</fullName>
    </submittedName>
</protein>
<keyword evidence="2" id="KW-0378">Hydrolase</keyword>
<feature type="domain" description="AB hydrolase-1" evidence="1">
    <location>
        <begin position="67"/>
        <end position="211"/>
    </location>
</feature>
<dbReference type="InterPro" id="IPR050228">
    <property type="entry name" value="Carboxylesterase_BioH"/>
</dbReference>
<dbReference type="PANTHER" id="PTHR43194:SF2">
    <property type="entry name" value="PEROXISOMAL MEMBRANE PROTEIN LPX1"/>
    <property type="match status" value="1"/>
</dbReference>
<dbReference type="RefSeq" id="WP_264733335.1">
    <property type="nucleotide sequence ID" value="NZ_JAPDNR010000001.1"/>
</dbReference>
<evidence type="ECO:0000259" key="1">
    <source>
        <dbReference type="Pfam" id="PF12697"/>
    </source>
</evidence>
<dbReference type="GO" id="GO:0016787">
    <property type="term" value="F:hydrolase activity"/>
    <property type="evidence" value="ECO:0007669"/>
    <property type="project" value="UniProtKB-KW"/>
</dbReference>
<dbReference type="InterPro" id="IPR029058">
    <property type="entry name" value="AB_hydrolase_fold"/>
</dbReference>
<dbReference type="SUPFAM" id="SSF53474">
    <property type="entry name" value="alpha/beta-Hydrolases"/>
    <property type="match status" value="1"/>
</dbReference>
<name>A0ABT3IS28_9BACT</name>
<evidence type="ECO:0000313" key="3">
    <source>
        <dbReference type="Proteomes" id="UP001207742"/>
    </source>
</evidence>
<accession>A0ABT3IS28</accession>